<dbReference type="InterPro" id="IPR037873">
    <property type="entry name" value="BamE-like"/>
</dbReference>
<dbReference type="PANTHER" id="PTHR37482">
    <property type="entry name" value="OUTER MEMBRANE PROTEIN ASSEMBLY FACTOR BAME"/>
    <property type="match status" value="1"/>
</dbReference>
<dbReference type="Pfam" id="PF04355">
    <property type="entry name" value="BamE"/>
    <property type="match status" value="1"/>
</dbReference>
<dbReference type="eggNOG" id="COG2913">
    <property type="taxonomic scope" value="Bacteria"/>
</dbReference>
<comment type="caution">
    <text evidence="5">The sequence shown here is derived from an EMBL/GenBank/DDBJ whole genome shotgun (WGS) entry which is preliminary data.</text>
</comment>
<evidence type="ECO:0000256" key="3">
    <source>
        <dbReference type="ARBA" id="ARBA00023237"/>
    </source>
</evidence>
<dbReference type="InterPro" id="IPR026592">
    <property type="entry name" value="BamE"/>
</dbReference>
<dbReference type="GO" id="GO:0051205">
    <property type="term" value="P:protein insertion into membrane"/>
    <property type="evidence" value="ECO:0007669"/>
    <property type="project" value="TreeGrafter"/>
</dbReference>
<keyword evidence="3" id="KW-0998">Cell outer membrane</keyword>
<evidence type="ECO:0000256" key="2">
    <source>
        <dbReference type="ARBA" id="ARBA00023136"/>
    </source>
</evidence>
<sequence>MSKEQVRYIMGSPMLIENNHINTWYYIYYYAKNHNNPVQKNLILNFNSSEKLIDFSGDFAINLFFNNI</sequence>
<dbReference type="GO" id="GO:0043165">
    <property type="term" value="P:Gram-negative-bacterium-type cell outer membrane assembly"/>
    <property type="evidence" value="ECO:0007669"/>
    <property type="project" value="TreeGrafter"/>
</dbReference>
<organism evidence="5 6">
    <name type="scientific">Candidatus Photodesmus katoptron Akat1</name>
    <dbReference type="NCBI Taxonomy" id="1236703"/>
    <lineage>
        <taxon>Bacteria</taxon>
        <taxon>Pseudomonadati</taxon>
        <taxon>Pseudomonadota</taxon>
        <taxon>Gammaproteobacteria</taxon>
        <taxon>Vibrionales</taxon>
        <taxon>Vibrionaceae</taxon>
        <taxon>Candidatus Photodesmus</taxon>
    </lineage>
</organism>
<dbReference type="GO" id="GO:0030674">
    <property type="term" value="F:protein-macromolecule adaptor activity"/>
    <property type="evidence" value="ECO:0007669"/>
    <property type="project" value="TreeGrafter"/>
</dbReference>
<accession>S3DZK3</accession>
<keyword evidence="1" id="KW-0732">Signal</keyword>
<dbReference type="STRING" id="28176.CF66_9002"/>
<feature type="domain" description="Outer membrane protein assembly factor BamE" evidence="4">
    <location>
        <begin position="1"/>
        <end position="52"/>
    </location>
</feature>
<evidence type="ECO:0000313" key="5">
    <source>
        <dbReference type="EMBL" id="EPE37356.1"/>
    </source>
</evidence>
<keyword evidence="6" id="KW-1185">Reference proteome</keyword>
<reference evidence="5 6" key="1">
    <citation type="journal article" date="2014" name="Environ. Microbiol.">
        <title>Genomic signatures of obligate host dependence in the luminous bacterial symbiont of a vertebrate.</title>
        <authorList>
            <person name="Hendry T.A."/>
            <person name="de Wet J.R."/>
            <person name="Dunlap P.V."/>
        </authorList>
    </citation>
    <scope>NUCLEOTIDE SEQUENCE [LARGE SCALE GENOMIC DNA]</scope>
    <source>
        <strain evidence="5 6">Akat1</strain>
    </source>
</reference>
<dbReference type="GO" id="GO:1990063">
    <property type="term" value="C:Bam protein complex"/>
    <property type="evidence" value="ECO:0007669"/>
    <property type="project" value="TreeGrafter"/>
</dbReference>
<dbReference type="AlphaFoldDB" id="S3DZK3"/>
<dbReference type="InterPro" id="IPR007450">
    <property type="entry name" value="BamE_dom"/>
</dbReference>
<dbReference type="Proteomes" id="UP000053688">
    <property type="component" value="Unassembled WGS sequence"/>
</dbReference>
<gene>
    <name evidence="5" type="ORF">O1U_0656</name>
</gene>
<dbReference type="EMBL" id="AMSD01000002">
    <property type="protein sequence ID" value="EPE37356.1"/>
    <property type="molecule type" value="Genomic_DNA"/>
</dbReference>
<dbReference type="Gene3D" id="3.30.1450.10">
    <property type="match status" value="1"/>
</dbReference>
<protein>
    <submittedName>
        <fullName evidence="5">Small protein A</fullName>
    </submittedName>
</protein>
<evidence type="ECO:0000259" key="4">
    <source>
        <dbReference type="Pfam" id="PF04355"/>
    </source>
</evidence>
<proteinExistence type="predicted"/>
<keyword evidence="2" id="KW-0472">Membrane</keyword>
<evidence type="ECO:0000313" key="6">
    <source>
        <dbReference type="Proteomes" id="UP000053688"/>
    </source>
</evidence>
<name>S3DZK3_9GAMM</name>
<evidence type="ECO:0000256" key="1">
    <source>
        <dbReference type="ARBA" id="ARBA00022729"/>
    </source>
</evidence>
<dbReference type="PANTHER" id="PTHR37482:SF1">
    <property type="entry name" value="OUTER MEMBRANE PROTEIN ASSEMBLY FACTOR BAME"/>
    <property type="match status" value="1"/>
</dbReference>